<reference evidence="1" key="1">
    <citation type="submission" date="2018-11" db="EMBL/GenBank/DDBJ databases">
        <authorList>
            <person name="Grassa J C."/>
        </authorList>
    </citation>
    <scope>NUCLEOTIDE SEQUENCE [LARGE SCALE GENOMIC DNA]</scope>
</reference>
<accession>A0A803QDH1</accession>
<sequence length="387" mass="41548">SPFLCGLGVSGPRSKFSRPSLKACLSLQSGTRWSVSKFRPLVFVWDMWGPESSMLFQSRIRSLDSASGSKSSVLDSVLGSSLGSWVRVKVQVQVPNVSKFGLLGSRSQPKSRGPLIFRLVRGLRSRGGPVWVLLHPVPARVPNFLVQSQARSQFGFSSLAPESWDLNTNWSVLCPASRSGARVLGSSSWSGTAPALALVLQAWGPRSSWILGSVSLYLCGFGVPCSLVSQCLVLVLPGSLPRSLSLGFDLELGLSSHGVRGLRSPVWGFKVLISARVRDRAPRGSSRAPGLCLGRVLVLKFQSQSQTDTSRSKSCWLLILVSVSTLGPGISGPRSMFQLISIPASGSRVSILLGSDPDSFNLGPSLRFGTRIPDLCPCVRLSVLFVR</sequence>
<reference evidence="1" key="2">
    <citation type="submission" date="2021-03" db="UniProtKB">
        <authorList>
            <consortium name="EnsemblPlants"/>
        </authorList>
    </citation>
    <scope>IDENTIFICATION</scope>
</reference>
<evidence type="ECO:0000313" key="1">
    <source>
        <dbReference type="EnsemblPlants" id="cds.evm.model.09.1136"/>
    </source>
</evidence>
<dbReference type="Proteomes" id="UP000596661">
    <property type="component" value="Chromosome 9"/>
</dbReference>
<organism evidence="1 2">
    <name type="scientific">Cannabis sativa</name>
    <name type="common">Hemp</name>
    <name type="synonym">Marijuana</name>
    <dbReference type="NCBI Taxonomy" id="3483"/>
    <lineage>
        <taxon>Eukaryota</taxon>
        <taxon>Viridiplantae</taxon>
        <taxon>Streptophyta</taxon>
        <taxon>Embryophyta</taxon>
        <taxon>Tracheophyta</taxon>
        <taxon>Spermatophyta</taxon>
        <taxon>Magnoliopsida</taxon>
        <taxon>eudicotyledons</taxon>
        <taxon>Gunneridae</taxon>
        <taxon>Pentapetalae</taxon>
        <taxon>rosids</taxon>
        <taxon>fabids</taxon>
        <taxon>Rosales</taxon>
        <taxon>Cannabaceae</taxon>
        <taxon>Cannabis</taxon>
    </lineage>
</organism>
<dbReference type="EnsemblPlants" id="evm.model.09.1136">
    <property type="protein sequence ID" value="cds.evm.model.09.1136"/>
    <property type="gene ID" value="evm.TU.09.1136"/>
</dbReference>
<proteinExistence type="predicted"/>
<dbReference type="AlphaFoldDB" id="A0A803QDH1"/>
<dbReference type="Gramene" id="evm.model.09.1136">
    <property type="protein sequence ID" value="cds.evm.model.09.1136"/>
    <property type="gene ID" value="evm.TU.09.1136"/>
</dbReference>
<evidence type="ECO:0000313" key="2">
    <source>
        <dbReference type="Proteomes" id="UP000596661"/>
    </source>
</evidence>
<keyword evidence="2" id="KW-1185">Reference proteome</keyword>
<protein>
    <submittedName>
        <fullName evidence="1">Uncharacterized protein</fullName>
    </submittedName>
</protein>
<name>A0A803QDH1_CANSA</name>
<dbReference type="EMBL" id="UZAU01000753">
    <property type="status" value="NOT_ANNOTATED_CDS"/>
    <property type="molecule type" value="Genomic_DNA"/>
</dbReference>